<evidence type="ECO:0000259" key="7">
    <source>
        <dbReference type="Pfam" id="PF00916"/>
    </source>
</evidence>
<name>A0A9N8DHZ8_9STRA</name>
<proteinExistence type="predicted"/>
<evidence type="ECO:0000256" key="1">
    <source>
        <dbReference type="ARBA" id="ARBA00004141"/>
    </source>
</evidence>
<keyword evidence="4 6" id="KW-0472">Membrane</keyword>
<dbReference type="AlphaFoldDB" id="A0A9N8DHZ8"/>
<evidence type="ECO:0000256" key="6">
    <source>
        <dbReference type="SAM" id="Phobius"/>
    </source>
</evidence>
<evidence type="ECO:0000313" key="9">
    <source>
        <dbReference type="Proteomes" id="UP001153069"/>
    </source>
</evidence>
<gene>
    <name evidence="8" type="ORF">SEMRO_100_G051100.1</name>
</gene>
<feature type="domain" description="SLC26A/SulP transporter" evidence="7">
    <location>
        <begin position="250"/>
        <end position="397"/>
    </location>
</feature>
<evidence type="ECO:0000256" key="2">
    <source>
        <dbReference type="ARBA" id="ARBA00022692"/>
    </source>
</evidence>
<keyword evidence="9" id="KW-1185">Reference proteome</keyword>
<feature type="region of interest" description="Disordered" evidence="5">
    <location>
        <begin position="1"/>
        <end position="45"/>
    </location>
</feature>
<dbReference type="EMBL" id="CAICTM010000099">
    <property type="protein sequence ID" value="CAB9501104.1"/>
    <property type="molecule type" value="Genomic_DNA"/>
</dbReference>
<protein>
    <submittedName>
        <fullName evidence="8">Solute carrier family 26</fullName>
    </submittedName>
</protein>
<keyword evidence="2 6" id="KW-0812">Transmembrane</keyword>
<dbReference type="Proteomes" id="UP001153069">
    <property type="component" value="Unassembled WGS sequence"/>
</dbReference>
<dbReference type="InterPro" id="IPR052706">
    <property type="entry name" value="Membrane-Transporter-like"/>
</dbReference>
<evidence type="ECO:0000313" key="8">
    <source>
        <dbReference type="EMBL" id="CAB9501104.1"/>
    </source>
</evidence>
<feature type="transmembrane region" description="Helical" evidence="6">
    <location>
        <begin position="334"/>
        <end position="357"/>
    </location>
</feature>
<sequence length="500" mass="54345">MADSFGNSPRWRGLKDRQVQRREDVENELNGSYHQRRNRGSYIAPQNETDYLLSTFSDTAPATPASPPPGMAPGHADGRQSPFSGSLRGKSALVSMLDASLRRGASSVVDVRDQAEKIKNFLAELPNLDKDGGDHRRHSATINVASSSAYGSCEKNEDVEGEKLFQNLKDQKPSCKKTPADQQASLITQIPAIAIASLLNLMMAIPFGVSYFPIGWSAGGENNAGDAQQDADGVSGAFPLPGKEALGIRMCLFSTLVGQLVMTFASKFDSCICFQMIENVPFFHTLARVVIASQGYGIESLSTLFFLFGLSSALVGILFYLLGRFNLGSVVYFFPNHVLVGCIGGIGVFITISALEVTNDASFSWDMQGLQGIIDNFHLLSVVLLFEATLRLLIWKTKSRIPLLSPIFFCSIPFAFYAGLWVFRVDMEDAMEAGYFFPAPAGEDGNQSLFDRAFSSHTLDLLHVVDFTTISWEAVLNSSGTMVALAAFSLIHVPINIPGA</sequence>
<comment type="subcellular location">
    <subcellularLocation>
        <location evidence="1">Membrane</location>
        <topology evidence="1">Multi-pass membrane protein</topology>
    </subcellularLocation>
</comment>
<dbReference type="PANTHER" id="PTHR43310">
    <property type="entry name" value="SULFATE TRANSPORTER YBAR-RELATED"/>
    <property type="match status" value="1"/>
</dbReference>
<dbReference type="Pfam" id="PF00916">
    <property type="entry name" value="Sulfate_transp"/>
    <property type="match status" value="1"/>
</dbReference>
<dbReference type="InterPro" id="IPR011547">
    <property type="entry name" value="SLC26A/SulP_dom"/>
</dbReference>
<keyword evidence="3 6" id="KW-1133">Transmembrane helix</keyword>
<feature type="transmembrane region" description="Helical" evidence="6">
    <location>
        <begin position="377"/>
        <end position="394"/>
    </location>
</feature>
<dbReference type="GO" id="GO:0016020">
    <property type="term" value="C:membrane"/>
    <property type="evidence" value="ECO:0007669"/>
    <property type="project" value="UniProtKB-SubCell"/>
</dbReference>
<reference evidence="8" key="1">
    <citation type="submission" date="2020-06" db="EMBL/GenBank/DDBJ databases">
        <authorList>
            <consortium name="Plant Systems Biology data submission"/>
        </authorList>
    </citation>
    <scope>NUCLEOTIDE SEQUENCE</scope>
    <source>
        <strain evidence="8">D6</strain>
    </source>
</reference>
<evidence type="ECO:0000256" key="3">
    <source>
        <dbReference type="ARBA" id="ARBA00022989"/>
    </source>
</evidence>
<feature type="transmembrane region" description="Helical" evidence="6">
    <location>
        <begin position="401"/>
        <end position="423"/>
    </location>
</feature>
<feature type="region of interest" description="Disordered" evidence="5">
    <location>
        <begin position="57"/>
        <end position="87"/>
    </location>
</feature>
<feature type="transmembrane region" description="Helical" evidence="6">
    <location>
        <begin position="304"/>
        <end position="322"/>
    </location>
</feature>
<organism evidence="8 9">
    <name type="scientific">Seminavis robusta</name>
    <dbReference type="NCBI Taxonomy" id="568900"/>
    <lineage>
        <taxon>Eukaryota</taxon>
        <taxon>Sar</taxon>
        <taxon>Stramenopiles</taxon>
        <taxon>Ochrophyta</taxon>
        <taxon>Bacillariophyta</taxon>
        <taxon>Bacillariophyceae</taxon>
        <taxon>Bacillariophycidae</taxon>
        <taxon>Naviculales</taxon>
        <taxon>Naviculaceae</taxon>
        <taxon>Seminavis</taxon>
    </lineage>
</organism>
<comment type="caution">
    <text evidence="8">The sequence shown here is derived from an EMBL/GenBank/DDBJ whole genome shotgun (WGS) entry which is preliminary data.</text>
</comment>
<feature type="compositionally biased region" description="Basic and acidic residues" evidence="5">
    <location>
        <begin position="13"/>
        <end position="24"/>
    </location>
</feature>
<evidence type="ECO:0000256" key="4">
    <source>
        <dbReference type="ARBA" id="ARBA00023136"/>
    </source>
</evidence>
<accession>A0A9N8DHZ8</accession>
<dbReference type="PANTHER" id="PTHR43310:SF4">
    <property type="entry name" value="AFR304WP"/>
    <property type="match status" value="1"/>
</dbReference>
<evidence type="ECO:0000256" key="5">
    <source>
        <dbReference type="SAM" id="MobiDB-lite"/>
    </source>
</evidence>
<dbReference type="OrthoDB" id="44793at2759"/>